<evidence type="ECO:0000256" key="1">
    <source>
        <dbReference type="ARBA" id="ARBA00004429"/>
    </source>
</evidence>
<feature type="domain" description="Tripartite ATP-independent periplasmic transporters DctQ component" evidence="10">
    <location>
        <begin position="26"/>
        <end position="155"/>
    </location>
</feature>
<evidence type="ECO:0000256" key="5">
    <source>
        <dbReference type="ARBA" id="ARBA00022692"/>
    </source>
</evidence>
<dbReference type="OrthoDB" id="5420950at2"/>
<dbReference type="AlphaFoldDB" id="A0A328FC05"/>
<keyword evidence="6 9" id="KW-1133">Transmembrane helix</keyword>
<dbReference type="Proteomes" id="UP000248798">
    <property type="component" value="Unassembled WGS sequence"/>
</dbReference>
<feature type="transmembrane region" description="Helical" evidence="9">
    <location>
        <begin position="12"/>
        <end position="35"/>
    </location>
</feature>
<evidence type="ECO:0000313" key="11">
    <source>
        <dbReference type="EMBL" id="QBH12269.1"/>
    </source>
</evidence>
<keyword evidence="2" id="KW-0813">Transport</keyword>
<keyword evidence="4" id="KW-0997">Cell inner membrane</keyword>
<dbReference type="Proteomes" id="UP000293902">
    <property type="component" value="Chromosome"/>
</dbReference>
<dbReference type="PANTHER" id="PTHR35011:SF10">
    <property type="entry name" value="TRAP TRANSPORTER SMALL PERMEASE PROTEIN"/>
    <property type="match status" value="1"/>
</dbReference>
<protein>
    <submittedName>
        <fullName evidence="12">TRAP transporter small permease</fullName>
    </submittedName>
</protein>
<evidence type="ECO:0000313" key="13">
    <source>
        <dbReference type="Proteomes" id="UP000248798"/>
    </source>
</evidence>
<dbReference type="PANTHER" id="PTHR35011">
    <property type="entry name" value="2,3-DIKETO-L-GULONATE TRAP TRANSPORTER SMALL PERMEASE PROTEIN YIAM"/>
    <property type="match status" value="1"/>
</dbReference>
<gene>
    <name evidence="12" type="ORF">DO021_14895</name>
    <name evidence="11" type="ORF">EYB58_04630</name>
</gene>
<proteinExistence type="inferred from homology"/>
<evidence type="ECO:0000256" key="9">
    <source>
        <dbReference type="SAM" id="Phobius"/>
    </source>
</evidence>
<dbReference type="EMBL" id="CP036313">
    <property type="protein sequence ID" value="QBH12269.1"/>
    <property type="molecule type" value="Genomic_DNA"/>
</dbReference>
<dbReference type="GO" id="GO:0015740">
    <property type="term" value="P:C4-dicarboxylate transport"/>
    <property type="evidence" value="ECO:0007669"/>
    <property type="project" value="TreeGrafter"/>
</dbReference>
<accession>A0A328FC05</accession>
<keyword evidence="5 9" id="KW-0812">Transmembrane</keyword>
<evidence type="ECO:0000259" key="10">
    <source>
        <dbReference type="Pfam" id="PF04290"/>
    </source>
</evidence>
<feature type="transmembrane region" description="Helical" evidence="9">
    <location>
        <begin position="47"/>
        <end position="67"/>
    </location>
</feature>
<dbReference type="GO" id="GO:0022857">
    <property type="term" value="F:transmembrane transporter activity"/>
    <property type="evidence" value="ECO:0007669"/>
    <property type="project" value="TreeGrafter"/>
</dbReference>
<reference evidence="12 13" key="1">
    <citation type="submission" date="2018-06" db="EMBL/GenBank/DDBJ databases">
        <title>Complete Genome Sequence of Desulfobacter hydrogenophilus (DSM3380).</title>
        <authorList>
            <person name="Marietou A."/>
            <person name="Schreiber L."/>
            <person name="Marshall I."/>
            <person name="Jorgensen B."/>
        </authorList>
    </citation>
    <scope>NUCLEOTIDE SEQUENCE [LARGE SCALE GENOMIC DNA]</scope>
    <source>
        <strain evidence="12 13">DSM 3380</strain>
    </source>
</reference>
<name>A0A328FC05_9BACT</name>
<evidence type="ECO:0000256" key="7">
    <source>
        <dbReference type="ARBA" id="ARBA00023136"/>
    </source>
</evidence>
<dbReference type="InterPro" id="IPR007387">
    <property type="entry name" value="TRAP_DctQ"/>
</dbReference>
<reference evidence="11 14" key="2">
    <citation type="submission" date="2019-02" db="EMBL/GenBank/DDBJ databases">
        <title>Complete genome sequence of Desulfobacter hydrogenophilus AcRS1.</title>
        <authorList>
            <person name="Marietou A."/>
            <person name="Lund M.B."/>
            <person name="Marshall I.P.G."/>
            <person name="Schreiber L."/>
            <person name="Jorgensen B."/>
        </authorList>
    </citation>
    <scope>NUCLEOTIDE SEQUENCE [LARGE SCALE GENOMIC DNA]</scope>
    <source>
        <strain evidence="11 14">AcRS1</strain>
    </source>
</reference>
<dbReference type="Pfam" id="PF04290">
    <property type="entry name" value="DctQ"/>
    <property type="match status" value="1"/>
</dbReference>
<evidence type="ECO:0000256" key="4">
    <source>
        <dbReference type="ARBA" id="ARBA00022519"/>
    </source>
</evidence>
<dbReference type="EMBL" id="QLNI01000030">
    <property type="protein sequence ID" value="RAM01220.1"/>
    <property type="molecule type" value="Genomic_DNA"/>
</dbReference>
<evidence type="ECO:0000256" key="6">
    <source>
        <dbReference type="ARBA" id="ARBA00022989"/>
    </source>
</evidence>
<evidence type="ECO:0000256" key="8">
    <source>
        <dbReference type="ARBA" id="ARBA00038436"/>
    </source>
</evidence>
<comment type="subcellular location">
    <subcellularLocation>
        <location evidence="1">Cell inner membrane</location>
        <topology evidence="1">Multi-pass membrane protein</topology>
    </subcellularLocation>
</comment>
<evidence type="ECO:0000256" key="3">
    <source>
        <dbReference type="ARBA" id="ARBA00022475"/>
    </source>
</evidence>
<feature type="transmembrane region" description="Helical" evidence="9">
    <location>
        <begin position="128"/>
        <end position="152"/>
    </location>
</feature>
<organism evidence="12 13">
    <name type="scientific">Desulfobacter hydrogenophilus</name>
    <dbReference type="NCBI Taxonomy" id="2291"/>
    <lineage>
        <taxon>Bacteria</taxon>
        <taxon>Pseudomonadati</taxon>
        <taxon>Thermodesulfobacteriota</taxon>
        <taxon>Desulfobacteria</taxon>
        <taxon>Desulfobacterales</taxon>
        <taxon>Desulfobacteraceae</taxon>
        <taxon>Desulfobacter</taxon>
    </lineage>
</organism>
<dbReference type="InterPro" id="IPR055348">
    <property type="entry name" value="DctQ"/>
</dbReference>
<dbReference type="GO" id="GO:0005886">
    <property type="term" value="C:plasma membrane"/>
    <property type="evidence" value="ECO:0007669"/>
    <property type="project" value="UniProtKB-SubCell"/>
</dbReference>
<keyword evidence="7 9" id="KW-0472">Membrane</keyword>
<keyword evidence="14" id="KW-1185">Reference proteome</keyword>
<evidence type="ECO:0000256" key="2">
    <source>
        <dbReference type="ARBA" id="ARBA00022448"/>
    </source>
</evidence>
<sequence length="161" mass="18121">METIEKISDILNRCAGIVAGTILVFMILLTMGNIVLRRVWVPIRGTYEIMGFAGAVITALAMGFTQQKREHIHVDILVSRFPRGVRKAVFAVNNGLCTLFFLLAAWFVGRRGMTLLETGEVSETLRMVYYPFAFVVAFGCFLLAAMLFIDLLKLFFQKDSK</sequence>
<evidence type="ECO:0000313" key="14">
    <source>
        <dbReference type="Proteomes" id="UP000293902"/>
    </source>
</evidence>
<keyword evidence="3" id="KW-1003">Cell membrane</keyword>
<feature type="transmembrane region" description="Helical" evidence="9">
    <location>
        <begin position="88"/>
        <end position="108"/>
    </location>
</feature>
<dbReference type="RefSeq" id="WP_111958070.1">
    <property type="nucleotide sequence ID" value="NZ_CP036313.1"/>
</dbReference>
<evidence type="ECO:0000313" key="12">
    <source>
        <dbReference type="EMBL" id="RAM01220.1"/>
    </source>
</evidence>
<comment type="similarity">
    <text evidence="8">Belongs to the TRAP transporter small permease family.</text>
</comment>